<feature type="compositionally biased region" description="Polar residues" evidence="1">
    <location>
        <begin position="1"/>
        <end position="21"/>
    </location>
</feature>
<evidence type="ECO:0000313" key="3">
    <source>
        <dbReference type="EMBL" id="PVU92377.1"/>
    </source>
</evidence>
<gene>
    <name evidence="3" type="ORF">BB559_003740</name>
    <name evidence="2" type="ORF">BB559_005084</name>
</gene>
<evidence type="ECO:0000313" key="2">
    <source>
        <dbReference type="EMBL" id="PVU89485.1"/>
    </source>
</evidence>
<proteinExistence type="predicted"/>
<comment type="caution">
    <text evidence="2">The sequence shown here is derived from an EMBL/GenBank/DDBJ whole genome shotgun (WGS) entry which is preliminary data.</text>
</comment>
<evidence type="ECO:0000313" key="4">
    <source>
        <dbReference type="Proteomes" id="UP000245699"/>
    </source>
</evidence>
<dbReference type="EMBL" id="MBFT01000539">
    <property type="protein sequence ID" value="PVU89485.1"/>
    <property type="molecule type" value="Genomic_DNA"/>
</dbReference>
<sequence>MGTSQSRSDSNSYEQETSIDSNEMDTKSHESKIKQKLDRFYLFNTSRFALNTNGLISSNFKFVKDSNGNLVDFYDDKGLTHNGLVLASICLDWDLLKKLGFNWLKKNIIPCPVSKKSIETVKKLSTNTFYKNEIKVDYVIGVINIKSNGNMMWNIYPWKSDGLYHEDGFSAIIGISCNGDSKNVVHGKEPLEGVTVAIA</sequence>
<dbReference type="EMBL" id="MBFT01000371">
    <property type="protein sequence ID" value="PVU92377.1"/>
    <property type="molecule type" value="Genomic_DNA"/>
</dbReference>
<protein>
    <submittedName>
        <fullName evidence="2">Uncharacterized protein</fullName>
    </submittedName>
</protein>
<keyword evidence="4" id="KW-1185">Reference proteome</keyword>
<name>A0A2T9YAZ1_9FUNG</name>
<dbReference type="AlphaFoldDB" id="A0A2T9YAZ1"/>
<reference evidence="2 4" key="1">
    <citation type="journal article" date="2018" name="MBio">
        <title>Comparative Genomics Reveals the Core Gene Toolbox for the Fungus-Insect Symbiosis.</title>
        <authorList>
            <person name="Wang Y."/>
            <person name="Stata M."/>
            <person name="Wang W."/>
            <person name="Stajich J.E."/>
            <person name="White M.M."/>
            <person name="Moncalvo J.M."/>
        </authorList>
    </citation>
    <scope>NUCLEOTIDE SEQUENCE [LARGE SCALE GENOMIC DNA]</scope>
    <source>
        <strain evidence="2 4">AUS-77-4</strain>
    </source>
</reference>
<accession>A0A2T9YAZ1</accession>
<dbReference type="Proteomes" id="UP000245699">
    <property type="component" value="Unassembled WGS sequence"/>
</dbReference>
<evidence type="ECO:0000256" key="1">
    <source>
        <dbReference type="SAM" id="MobiDB-lite"/>
    </source>
</evidence>
<feature type="region of interest" description="Disordered" evidence="1">
    <location>
        <begin position="1"/>
        <end position="29"/>
    </location>
</feature>
<organism evidence="2 4">
    <name type="scientific">Furculomyces boomerangus</name>
    <dbReference type="NCBI Taxonomy" id="61424"/>
    <lineage>
        <taxon>Eukaryota</taxon>
        <taxon>Fungi</taxon>
        <taxon>Fungi incertae sedis</taxon>
        <taxon>Zoopagomycota</taxon>
        <taxon>Kickxellomycotina</taxon>
        <taxon>Harpellomycetes</taxon>
        <taxon>Harpellales</taxon>
        <taxon>Harpellaceae</taxon>
        <taxon>Furculomyces</taxon>
    </lineage>
</organism>